<dbReference type="PROSITE" id="PS51857">
    <property type="entry name" value="CSD_2"/>
    <property type="match status" value="2"/>
</dbReference>
<dbReference type="SMART" id="SM00357">
    <property type="entry name" value="CSP"/>
    <property type="match status" value="2"/>
</dbReference>
<dbReference type="PRINTS" id="PR00050">
    <property type="entry name" value="COLDSHOCK"/>
</dbReference>
<dbReference type="Pfam" id="PF00313">
    <property type="entry name" value="CSD"/>
    <property type="match status" value="2"/>
</dbReference>
<dbReference type="GO" id="GO:0003676">
    <property type="term" value="F:nucleic acid binding"/>
    <property type="evidence" value="ECO:0007669"/>
    <property type="project" value="InterPro"/>
</dbReference>
<dbReference type="SUPFAM" id="SSF50249">
    <property type="entry name" value="Nucleic acid-binding proteins"/>
    <property type="match status" value="2"/>
</dbReference>
<sequence>MTDVDEDLSVISGHVKWFDPVRGFGFVVSDEGGSDILLHANVLRNFGQSSVADMAKITLSVQKTDRGVQAVEVIEITPPDLGEGLILEDLEPIDGETENLPLEPARVKWFDKTKGFGFANAFGRAEDIFVHVEVLRRSGLADLMPGEAVGLRVIEGRRGRMAAQVTAWDVAMKDGVAIQYDEDIHEIDE</sequence>
<dbReference type="OrthoDB" id="9791685at2"/>
<dbReference type="PANTHER" id="PTHR46565">
    <property type="entry name" value="COLD SHOCK DOMAIN PROTEIN 2"/>
    <property type="match status" value="1"/>
</dbReference>
<organism evidence="2 3">
    <name type="scientific">Celeribacter marinus</name>
    <dbReference type="NCBI Taxonomy" id="1397108"/>
    <lineage>
        <taxon>Bacteria</taxon>
        <taxon>Pseudomonadati</taxon>
        <taxon>Pseudomonadota</taxon>
        <taxon>Alphaproteobacteria</taxon>
        <taxon>Rhodobacterales</taxon>
        <taxon>Roseobacteraceae</taxon>
        <taxon>Celeribacter</taxon>
    </lineage>
</organism>
<gene>
    <name evidence="2" type="ORF">IMCC12053_2142</name>
</gene>
<dbReference type="GO" id="GO:0005829">
    <property type="term" value="C:cytosol"/>
    <property type="evidence" value="ECO:0007669"/>
    <property type="project" value="UniProtKB-ARBA"/>
</dbReference>
<dbReference type="EMBL" id="CP012023">
    <property type="protein sequence ID" value="ALI56089.1"/>
    <property type="molecule type" value="Genomic_DNA"/>
</dbReference>
<dbReference type="Proteomes" id="UP000064920">
    <property type="component" value="Chromosome"/>
</dbReference>
<dbReference type="AlphaFoldDB" id="A0A0P0A079"/>
<dbReference type="PANTHER" id="PTHR46565:SF20">
    <property type="entry name" value="COLD SHOCK DOMAIN-CONTAINING PROTEIN 4"/>
    <property type="match status" value="1"/>
</dbReference>
<dbReference type="PATRIC" id="fig|1397108.4.peg.2196"/>
<keyword evidence="3" id="KW-1185">Reference proteome</keyword>
<dbReference type="RefSeq" id="WP_062218815.1">
    <property type="nucleotide sequence ID" value="NZ_CP012023.1"/>
</dbReference>
<dbReference type="InterPro" id="IPR002059">
    <property type="entry name" value="CSP_DNA-bd"/>
</dbReference>
<dbReference type="STRING" id="1397108.IMCC12053_2142"/>
<dbReference type="InterPro" id="IPR012340">
    <property type="entry name" value="NA-bd_OB-fold"/>
</dbReference>
<dbReference type="KEGG" id="cmar:IMCC12053_2142"/>
<dbReference type="InterPro" id="IPR011129">
    <property type="entry name" value="CSD"/>
</dbReference>
<reference evidence="3" key="1">
    <citation type="submission" date="2015-05" db="EMBL/GenBank/DDBJ databases">
        <authorList>
            <person name="Oh H.-M."/>
            <person name="Yang J.-A."/>
            <person name="Cho J.-C."/>
            <person name="Kang I."/>
        </authorList>
    </citation>
    <scope>NUCLEOTIDE SEQUENCE [LARGE SCALE GENOMIC DNA]</scope>
    <source>
        <strain evidence="3">IMCC 12053</strain>
    </source>
</reference>
<evidence type="ECO:0000313" key="2">
    <source>
        <dbReference type="EMBL" id="ALI56089.1"/>
    </source>
</evidence>
<dbReference type="Gene3D" id="2.40.50.140">
    <property type="entry name" value="Nucleic acid-binding proteins"/>
    <property type="match status" value="2"/>
</dbReference>
<protein>
    <submittedName>
        <fullName evidence="2">Cold shock protein CspB</fullName>
    </submittedName>
</protein>
<proteinExistence type="predicted"/>
<name>A0A0P0A079_9RHOB</name>
<accession>A0A0P0A079</accession>
<feature type="domain" description="CSD" evidence="1">
    <location>
        <begin position="10"/>
        <end position="75"/>
    </location>
</feature>
<dbReference type="CDD" id="cd04458">
    <property type="entry name" value="CSP_CDS"/>
    <property type="match status" value="2"/>
</dbReference>
<evidence type="ECO:0000313" key="3">
    <source>
        <dbReference type="Proteomes" id="UP000064920"/>
    </source>
</evidence>
<evidence type="ECO:0000259" key="1">
    <source>
        <dbReference type="PROSITE" id="PS51857"/>
    </source>
</evidence>
<feature type="domain" description="CSD" evidence="1">
    <location>
        <begin position="102"/>
        <end position="167"/>
    </location>
</feature>